<dbReference type="GO" id="GO:0010181">
    <property type="term" value="F:FMN binding"/>
    <property type="evidence" value="ECO:0007669"/>
    <property type="project" value="InterPro"/>
</dbReference>
<dbReference type="GO" id="GO:0016126">
    <property type="term" value="P:sterol biosynthetic process"/>
    <property type="evidence" value="ECO:0007669"/>
    <property type="project" value="UniProtKB-KW"/>
</dbReference>
<dbReference type="InterPro" id="IPR001709">
    <property type="entry name" value="Flavoprot_Pyr_Nucl_cyt_Rdtase"/>
</dbReference>
<evidence type="ECO:0000256" key="19">
    <source>
        <dbReference type="PIRNR" id="PIRNR000208"/>
    </source>
</evidence>
<evidence type="ECO:0000256" key="17">
    <source>
        <dbReference type="ARBA" id="ARBA00023221"/>
    </source>
</evidence>
<keyword evidence="17" id="KW-0753">Steroid metabolism</keyword>
<proteinExistence type="inferred from homology"/>
<dbReference type="SUPFAM" id="SSF63380">
    <property type="entry name" value="Riboflavin synthase domain-like"/>
    <property type="match status" value="1"/>
</dbReference>
<keyword evidence="12 19" id="KW-0560">Oxidoreductase</keyword>
<dbReference type="Pfam" id="PF00667">
    <property type="entry name" value="FAD_binding_1"/>
    <property type="match status" value="1"/>
</dbReference>
<keyword evidence="11" id="KW-1133">Transmembrane helix</keyword>
<dbReference type="PROSITE" id="PS51384">
    <property type="entry name" value="FAD_FR"/>
    <property type="match status" value="1"/>
</dbReference>
<evidence type="ECO:0000256" key="14">
    <source>
        <dbReference type="ARBA" id="ARBA00023098"/>
    </source>
</evidence>
<keyword evidence="15 19" id="KW-0472">Membrane</keyword>
<comment type="function">
    <text evidence="19">This enzyme is required for electron transfer from NADP to cytochrome P450.</text>
</comment>
<feature type="domain" description="Flavodoxin-like" evidence="20">
    <location>
        <begin position="74"/>
        <end position="226"/>
    </location>
</feature>
<evidence type="ECO:0000256" key="5">
    <source>
        <dbReference type="ARBA" id="ARBA00022643"/>
    </source>
</evidence>
<evidence type="ECO:0000256" key="12">
    <source>
        <dbReference type="ARBA" id="ARBA00023002"/>
    </source>
</evidence>
<dbReference type="GeneID" id="89968296"/>
<evidence type="ECO:0000256" key="16">
    <source>
        <dbReference type="ARBA" id="ARBA00023166"/>
    </source>
</evidence>
<keyword evidence="10" id="KW-0752">Steroid biosynthesis</keyword>
<dbReference type="InterPro" id="IPR023173">
    <property type="entry name" value="NADPH_Cyt_P450_Rdtase_alpha"/>
</dbReference>
<comment type="caution">
    <text evidence="22">The sequence shown here is derived from an EMBL/GenBank/DDBJ whole genome shotgun (WGS) entry which is preliminary data.</text>
</comment>
<dbReference type="GO" id="GO:0003958">
    <property type="term" value="F:NADPH-hemoprotein reductase activity"/>
    <property type="evidence" value="ECO:0007669"/>
    <property type="project" value="UniProtKB-EC"/>
</dbReference>
<keyword evidence="8" id="KW-0274">FAD</keyword>
<comment type="subcellular location">
    <subcellularLocation>
        <location evidence="19">Endoplasmic reticulum membrane</location>
    </subcellularLocation>
</comment>
<keyword evidence="7 19" id="KW-0256">Endoplasmic reticulum</keyword>
<keyword evidence="9 19" id="KW-0521">NADP</keyword>
<dbReference type="InterPro" id="IPR017927">
    <property type="entry name" value="FAD-bd_FR_type"/>
</dbReference>
<evidence type="ECO:0000256" key="1">
    <source>
        <dbReference type="ARBA" id="ARBA00001917"/>
    </source>
</evidence>
<dbReference type="PANTHER" id="PTHR19384:SF17">
    <property type="entry name" value="NADPH--CYTOCHROME P450 REDUCTASE"/>
    <property type="match status" value="1"/>
</dbReference>
<dbReference type="InterPro" id="IPR001094">
    <property type="entry name" value="Flavdoxin-like"/>
</dbReference>
<evidence type="ECO:0000256" key="10">
    <source>
        <dbReference type="ARBA" id="ARBA00022955"/>
    </source>
</evidence>
<keyword evidence="6" id="KW-0812">Transmembrane</keyword>
<protein>
    <recommendedName>
        <fullName evidence="19">NADPH--cytochrome P450 reductase</fullName>
        <ecNumber evidence="19">1.6.2.4</ecNumber>
    </recommendedName>
</protein>
<dbReference type="InterPro" id="IPR039261">
    <property type="entry name" value="FNR_nucleotide-bd"/>
</dbReference>
<evidence type="ECO:0000256" key="6">
    <source>
        <dbReference type="ARBA" id="ARBA00022692"/>
    </source>
</evidence>
<evidence type="ECO:0000256" key="2">
    <source>
        <dbReference type="ARBA" id="ARBA00001974"/>
    </source>
</evidence>
<dbReference type="PIRSF" id="PIRSF000208">
    <property type="entry name" value="P450R"/>
    <property type="match status" value="1"/>
</dbReference>
<dbReference type="Pfam" id="PF00258">
    <property type="entry name" value="Flavodoxin_1"/>
    <property type="match status" value="1"/>
</dbReference>
<evidence type="ECO:0000256" key="4">
    <source>
        <dbReference type="ARBA" id="ARBA00022630"/>
    </source>
</evidence>
<accession>A0AAV9NQ91</accession>
<comment type="similarity">
    <text evidence="19">In the C-terminal section; belongs to the flavoprotein pyridine nucleotide cytochrome reductase family.</text>
</comment>
<dbReference type="PROSITE" id="PS50902">
    <property type="entry name" value="FLAVODOXIN_LIKE"/>
    <property type="match status" value="1"/>
</dbReference>
<dbReference type="PRINTS" id="PR00371">
    <property type="entry name" value="FPNCR"/>
</dbReference>
<dbReference type="InterPro" id="IPR001433">
    <property type="entry name" value="OxRdtase_FAD/NAD-bd"/>
</dbReference>
<dbReference type="EC" id="1.6.2.4" evidence="19"/>
<evidence type="ECO:0000256" key="13">
    <source>
        <dbReference type="ARBA" id="ARBA00023011"/>
    </source>
</evidence>
<dbReference type="InterPro" id="IPR023208">
    <property type="entry name" value="P450R"/>
</dbReference>
<dbReference type="Pfam" id="PF00175">
    <property type="entry name" value="NAD_binding_1"/>
    <property type="match status" value="1"/>
</dbReference>
<keyword evidence="5" id="KW-0288">FMN</keyword>
<dbReference type="Gene3D" id="1.20.990.10">
    <property type="entry name" value="NADPH-cytochrome p450 Reductase, Chain A, domain 3"/>
    <property type="match status" value="1"/>
</dbReference>
<dbReference type="SUPFAM" id="SSF52218">
    <property type="entry name" value="Flavoproteins"/>
    <property type="match status" value="1"/>
</dbReference>
<dbReference type="Gene3D" id="2.40.30.10">
    <property type="entry name" value="Translation factors"/>
    <property type="match status" value="1"/>
</dbReference>
<dbReference type="Proteomes" id="UP001358417">
    <property type="component" value="Unassembled WGS sequence"/>
</dbReference>
<dbReference type="Gene3D" id="3.40.50.80">
    <property type="entry name" value="Nucleotide-binding domain of ferredoxin-NADP reductase (FNR) module"/>
    <property type="match status" value="1"/>
</dbReference>
<evidence type="ECO:0000256" key="15">
    <source>
        <dbReference type="ARBA" id="ARBA00023136"/>
    </source>
</evidence>
<evidence type="ECO:0000256" key="7">
    <source>
        <dbReference type="ARBA" id="ARBA00022824"/>
    </source>
</evidence>
<dbReference type="GO" id="GO:0050660">
    <property type="term" value="F:flavin adenine dinucleotide binding"/>
    <property type="evidence" value="ECO:0007669"/>
    <property type="project" value="TreeGrafter"/>
</dbReference>
<dbReference type="FunFam" id="3.40.50.80:FF:000001">
    <property type="entry name" value="NADPH--cytochrome P450 reductase 1"/>
    <property type="match status" value="1"/>
</dbReference>
<dbReference type="GO" id="GO:0005829">
    <property type="term" value="C:cytosol"/>
    <property type="evidence" value="ECO:0007669"/>
    <property type="project" value="TreeGrafter"/>
</dbReference>
<evidence type="ECO:0000256" key="8">
    <source>
        <dbReference type="ARBA" id="ARBA00022827"/>
    </source>
</evidence>
<name>A0AAV9NQ91_9EURO</name>
<sequence>MQFLSHWDLLLIKTALGGLSALYIGSKVQQALRVQNLATSISPHFITSIKSDTGPSLASTRSLRKRLEQTGKRCIIFYGTQTGTAEKFALIMARELTARYNLPSMIADLDDYDFVDLASMESNLLAIFILATYGEGGPTDNAVSFGNFLKQQNAQRGATGEKSMSSLRYAAFGLGSSSYQYFNLMITKVDETLQECGAMRVGSLGRGDDGKGTLEADFINWKEATLNDIATDFALEQVEYHFKPNFNVQEASSSEISDTFLGEPNKNHLNGKLCGPFTARNPYPARIVEARELFTSPIRNSLHLEFDVSDSTITYETGDHLAIWPVNSDLEVERFLKALDLFDKRDTIINITSNDPTNQVPIPPKTTYAAAARYYLDICAPVSRHTLTILATLTAGPDQQVLQRLASDSQLFQSEISDKLLNLAQTLDMAGATASCLAVGFSFFLENIPKLQPRYYSISSSSLVSSKRICVTAVVNSSTTTGSCSPFKGVSTNYLLAIKNEACGSLTESTTIPTHRLGGPRDKHHLPTALIHVRRSRFRLPTNPSTPVIMVGPGTGVAPFRGFVHERAYQARAGRNVGRTVLFYGCRKKDEDFLYKDEWESHSSSFKKGQFSIHTALSREDHTKKVYVQDLIQDHADELKELILNQNAHVYVCGDASQMAKQVFKAFGDIIDGCVQQPSDKYLKSMKATGRWSEDVW</sequence>
<dbReference type="PANTHER" id="PTHR19384">
    <property type="entry name" value="NITRIC OXIDE SYNTHASE-RELATED"/>
    <property type="match status" value="1"/>
</dbReference>
<dbReference type="PRINTS" id="PR00369">
    <property type="entry name" value="FLAVODOXIN"/>
</dbReference>
<dbReference type="Gene3D" id="3.40.50.360">
    <property type="match status" value="1"/>
</dbReference>
<evidence type="ECO:0000259" key="21">
    <source>
        <dbReference type="PROSITE" id="PS51384"/>
    </source>
</evidence>
<reference evidence="22 23" key="1">
    <citation type="submission" date="2023-08" db="EMBL/GenBank/DDBJ databases">
        <title>Black Yeasts Isolated from many extreme environments.</title>
        <authorList>
            <person name="Coleine C."/>
            <person name="Stajich J.E."/>
            <person name="Selbmann L."/>
        </authorList>
    </citation>
    <scope>NUCLEOTIDE SEQUENCE [LARGE SCALE GENOMIC DNA]</scope>
    <source>
        <strain evidence="22 23">CCFEE 5792</strain>
    </source>
</reference>
<dbReference type="AlphaFoldDB" id="A0AAV9NQ91"/>
<evidence type="ECO:0000256" key="18">
    <source>
        <dbReference type="ARBA" id="ARBA00049342"/>
    </source>
</evidence>
<evidence type="ECO:0000256" key="3">
    <source>
        <dbReference type="ARBA" id="ARBA00022516"/>
    </source>
</evidence>
<evidence type="ECO:0000313" key="22">
    <source>
        <dbReference type="EMBL" id="KAK5064241.1"/>
    </source>
</evidence>
<dbReference type="EMBL" id="JAVRRD010000001">
    <property type="protein sequence ID" value="KAK5064241.1"/>
    <property type="molecule type" value="Genomic_DNA"/>
</dbReference>
<dbReference type="InterPro" id="IPR017938">
    <property type="entry name" value="Riboflavin_synthase-like_b-brl"/>
</dbReference>
<dbReference type="SUPFAM" id="SSF52343">
    <property type="entry name" value="Ferredoxin reductase-like, C-terminal NADP-linked domain"/>
    <property type="match status" value="1"/>
</dbReference>
<evidence type="ECO:0000259" key="20">
    <source>
        <dbReference type="PROSITE" id="PS50902"/>
    </source>
</evidence>
<dbReference type="InterPro" id="IPR008254">
    <property type="entry name" value="Flavodoxin/NO_synth"/>
</dbReference>
<feature type="domain" description="FAD-binding FR-type" evidence="21">
    <location>
        <begin position="280"/>
        <end position="527"/>
    </location>
</feature>
<evidence type="ECO:0000256" key="11">
    <source>
        <dbReference type="ARBA" id="ARBA00022989"/>
    </source>
</evidence>
<dbReference type="GO" id="GO:0005789">
    <property type="term" value="C:endoplasmic reticulum membrane"/>
    <property type="evidence" value="ECO:0007669"/>
    <property type="project" value="UniProtKB-SubCell"/>
</dbReference>
<evidence type="ECO:0000313" key="23">
    <source>
        <dbReference type="Proteomes" id="UP001358417"/>
    </source>
</evidence>
<keyword evidence="14" id="KW-0443">Lipid metabolism</keyword>
<comment type="catalytic activity">
    <reaction evidence="18 19">
        <text>2 oxidized [cytochrome P450] + NADPH = 2 reduced [cytochrome P450] + NADP(+) + H(+)</text>
        <dbReference type="Rhea" id="RHEA:24040"/>
        <dbReference type="Rhea" id="RHEA-COMP:14627"/>
        <dbReference type="Rhea" id="RHEA-COMP:14628"/>
        <dbReference type="ChEBI" id="CHEBI:15378"/>
        <dbReference type="ChEBI" id="CHEBI:55376"/>
        <dbReference type="ChEBI" id="CHEBI:57783"/>
        <dbReference type="ChEBI" id="CHEBI:58349"/>
        <dbReference type="ChEBI" id="CHEBI:60344"/>
        <dbReference type="EC" id="1.6.2.4"/>
    </reaction>
</comment>
<gene>
    <name evidence="22" type="ORF">LTR84_000074</name>
</gene>
<evidence type="ECO:0000256" key="9">
    <source>
        <dbReference type="ARBA" id="ARBA00022857"/>
    </source>
</evidence>
<dbReference type="InterPro" id="IPR029039">
    <property type="entry name" value="Flavoprotein-like_sf"/>
</dbReference>
<keyword evidence="4" id="KW-0285">Flavoprotein</keyword>
<comment type="cofactor">
    <cofactor evidence="2">
        <name>FAD</name>
        <dbReference type="ChEBI" id="CHEBI:57692"/>
    </cofactor>
</comment>
<organism evidence="22 23">
    <name type="scientific">Exophiala bonariae</name>
    <dbReference type="NCBI Taxonomy" id="1690606"/>
    <lineage>
        <taxon>Eukaryota</taxon>
        <taxon>Fungi</taxon>
        <taxon>Dikarya</taxon>
        <taxon>Ascomycota</taxon>
        <taxon>Pezizomycotina</taxon>
        <taxon>Eurotiomycetes</taxon>
        <taxon>Chaetothyriomycetidae</taxon>
        <taxon>Chaetothyriales</taxon>
        <taxon>Herpotrichiellaceae</taxon>
        <taxon>Exophiala</taxon>
    </lineage>
</organism>
<keyword evidence="13" id="KW-0756">Sterol biosynthesis</keyword>
<comment type="cofactor">
    <cofactor evidence="1">
        <name>FMN</name>
        <dbReference type="ChEBI" id="CHEBI:58210"/>
    </cofactor>
</comment>
<keyword evidence="23" id="KW-1185">Reference proteome</keyword>
<keyword evidence="3" id="KW-0444">Lipid biosynthesis</keyword>
<dbReference type="InterPro" id="IPR003097">
    <property type="entry name" value="CysJ-like_FAD-binding"/>
</dbReference>
<keyword evidence="16" id="KW-1207">Sterol metabolism</keyword>
<dbReference type="RefSeq" id="XP_064711565.1">
    <property type="nucleotide sequence ID" value="XM_064843705.1"/>
</dbReference>